<gene>
    <name evidence="1" type="ORF">VB695_16000</name>
</gene>
<accession>A0ABU5UUC8</accession>
<name>A0ABU5UUC8_NODSP</name>
<evidence type="ECO:0008006" key="3">
    <source>
        <dbReference type="Google" id="ProtNLM"/>
    </source>
</evidence>
<dbReference type="Proteomes" id="UP001303285">
    <property type="component" value="Unassembled WGS sequence"/>
</dbReference>
<sequence length="108" mass="12455">MSWLEYHELSEQYAIQAERLSMQGQHNRAIELYCLAAKSEEKALEALPPNKTRTIGVTAVSSASLYFKAREFKQAKRVAHNFLTTELLPLFAVEQLEELIRAMEQRKD</sequence>
<comment type="caution">
    <text evidence="1">The sequence shown here is derived from an EMBL/GenBank/DDBJ whole genome shotgun (WGS) entry which is preliminary data.</text>
</comment>
<organism evidence="1 2">
    <name type="scientific">Nodularia spumigena UHCC 0060</name>
    <dbReference type="NCBI Taxonomy" id="3110300"/>
    <lineage>
        <taxon>Bacteria</taxon>
        <taxon>Bacillati</taxon>
        <taxon>Cyanobacteriota</taxon>
        <taxon>Cyanophyceae</taxon>
        <taxon>Nostocales</taxon>
        <taxon>Nodulariaceae</taxon>
        <taxon>Nodularia</taxon>
    </lineage>
</organism>
<dbReference type="RefSeq" id="WP_323244606.1">
    <property type="nucleotide sequence ID" value="NZ_JAYGHK010000053.1"/>
</dbReference>
<dbReference type="EMBL" id="JAYGHK010000053">
    <property type="protein sequence ID" value="MEA5609552.1"/>
    <property type="molecule type" value="Genomic_DNA"/>
</dbReference>
<reference evidence="1 2" key="1">
    <citation type="submission" date="2023-12" db="EMBL/GenBank/DDBJ databases">
        <title>Baltic Sea Cyanobacteria.</title>
        <authorList>
            <person name="Delbaje E."/>
            <person name="Fewer D.P."/>
            <person name="Shishido T.K."/>
        </authorList>
    </citation>
    <scope>NUCLEOTIDE SEQUENCE [LARGE SCALE GENOMIC DNA]</scope>
    <source>
        <strain evidence="1 2">UHCC 0060</strain>
    </source>
</reference>
<evidence type="ECO:0000313" key="1">
    <source>
        <dbReference type="EMBL" id="MEA5609552.1"/>
    </source>
</evidence>
<protein>
    <recommendedName>
        <fullName evidence="3">Tetratricopeptide repeat protein</fullName>
    </recommendedName>
</protein>
<keyword evidence="2" id="KW-1185">Reference proteome</keyword>
<evidence type="ECO:0000313" key="2">
    <source>
        <dbReference type="Proteomes" id="UP001303285"/>
    </source>
</evidence>
<proteinExistence type="predicted"/>